<evidence type="ECO:0000313" key="1">
    <source>
        <dbReference type="EMBL" id="MBA8931824.1"/>
    </source>
</evidence>
<reference evidence="1 2" key="1">
    <citation type="submission" date="2020-08" db="EMBL/GenBank/DDBJ databases">
        <title>Genomic Encyclopedia of Archaeal and Bacterial Type Strains, Phase II (KMG-II): from individual species to whole genera.</title>
        <authorList>
            <person name="Goeker M."/>
        </authorList>
    </citation>
    <scope>NUCLEOTIDE SEQUENCE [LARGE SCALE GENOMIC DNA]</scope>
    <source>
        <strain evidence="1 2">DSM 43850</strain>
    </source>
</reference>
<proteinExistence type="predicted"/>
<comment type="caution">
    <text evidence="1">The sequence shown here is derived from an EMBL/GenBank/DDBJ whole genome shotgun (WGS) entry which is preliminary data.</text>
</comment>
<organism evidence="1 2">
    <name type="scientific">Kutzneria viridogrisea</name>
    <dbReference type="NCBI Taxonomy" id="47990"/>
    <lineage>
        <taxon>Bacteria</taxon>
        <taxon>Bacillati</taxon>
        <taxon>Actinomycetota</taxon>
        <taxon>Actinomycetes</taxon>
        <taxon>Pseudonocardiales</taxon>
        <taxon>Pseudonocardiaceae</taxon>
        <taxon>Kutzneria</taxon>
    </lineage>
</organism>
<evidence type="ECO:0000313" key="2">
    <source>
        <dbReference type="Proteomes" id="UP000517916"/>
    </source>
</evidence>
<dbReference type="RefSeq" id="WP_182840499.1">
    <property type="nucleotide sequence ID" value="NZ_BAAABQ010000060.1"/>
</dbReference>
<accession>A0ABR6BZ57</accession>
<sequence length="146" mass="15942">MTTTHDEVSPQAASALREAMNRLLIGQSRHTNGQLTKANLGREARLSHATVHRAKTILKEWDEAVAACGGTTAQQLRHDGETADLRARLATKTQECRELHRQLEAAATVIATLHHENTALRALLNRQGTVVPLGIRHATAELEPVP</sequence>
<name>A0ABR6BZ57_9PSEU</name>
<dbReference type="EMBL" id="JACJID010000010">
    <property type="protein sequence ID" value="MBA8931824.1"/>
    <property type="molecule type" value="Genomic_DNA"/>
</dbReference>
<gene>
    <name evidence="1" type="ORF">BC739_009083</name>
</gene>
<protein>
    <submittedName>
        <fullName evidence="1">Small-conductance mechanosensitive channel</fullName>
    </submittedName>
</protein>
<keyword evidence="2" id="KW-1185">Reference proteome</keyword>
<dbReference type="Proteomes" id="UP000517916">
    <property type="component" value="Unassembled WGS sequence"/>
</dbReference>